<dbReference type="OrthoDB" id="9808267at2"/>
<comment type="similarity">
    <text evidence="1">Belongs to the RelB/DinJ antitoxin family.</text>
</comment>
<dbReference type="Proteomes" id="UP000247612">
    <property type="component" value="Unassembled WGS sequence"/>
</dbReference>
<organism evidence="3 6">
    <name type="scientific">Dielma fastidiosa</name>
    <dbReference type="NCBI Taxonomy" id="1034346"/>
    <lineage>
        <taxon>Bacteria</taxon>
        <taxon>Bacillati</taxon>
        <taxon>Bacillota</taxon>
        <taxon>Erysipelotrichia</taxon>
        <taxon>Erysipelotrichales</taxon>
        <taxon>Erysipelotrichaceae</taxon>
        <taxon>Dielma</taxon>
    </lineage>
</organism>
<evidence type="ECO:0000313" key="6">
    <source>
        <dbReference type="Proteomes" id="UP001276902"/>
    </source>
</evidence>
<evidence type="ECO:0000313" key="3">
    <source>
        <dbReference type="EMBL" id="MDY5168454.1"/>
    </source>
</evidence>
<dbReference type="STRING" id="1034346.GCA_000313565_01857"/>
<dbReference type="Proteomes" id="UP001276902">
    <property type="component" value="Unassembled WGS sequence"/>
</dbReference>
<protein>
    <submittedName>
        <fullName evidence="4">DNA-damage-inducible protein J</fullName>
    </submittedName>
    <submittedName>
        <fullName evidence="3">Type II toxin-antitoxin system RelB/DinJ family antitoxin</fullName>
    </submittedName>
</protein>
<dbReference type="GO" id="GO:0006351">
    <property type="term" value="P:DNA-templated transcription"/>
    <property type="evidence" value="ECO:0007669"/>
    <property type="project" value="TreeGrafter"/>
</dbReference>
<dbReference type="GeneID" id="94440762"/>
<reference evidence="4 5" key="1">
    <citation type="submission" date="2018-05" db="EMBL/GenBank/DDBJ databases">
        <title>Genomic Encyclopedia of Type Strains, Phase IV (KMG-IV): sequencing the most valuable type-strain genomes for metagenomic binning, comparative biology and taxonomic classification.</title>
        <authorList>
            <person name="Goeker M."/>
        </authorList>
    </citation>
    <scope>NUCLEOTIDE SEQUENCE [LARGE SCALE GENOMIC DNA]</scope>
    <source>
        <strain evidence="4 5">JC118</strain>
    </source>
</reference>
<evidence type="ECO:0000313" key="4">
    <source>
        <dbReference type="EMBL" id="PXX76217.1"/>
    </source>
</evidence>
<dbReference type="RefSeq" id="WP_022938162.1">
    <property type="nucleotide sequence ID" value="NZ_BAABZA010000013.1"/>
</dbReference>
<name>A0A2V2FAA0_9FIRM</name>
<reference evidence="3" key="2">
    <citation type="submission" date="2022-03" db="EMBL/GenBank/DDBJ databases">
        <title>First case of bacteraemia caused by Dielma fastidiosa in a patient hospitalised with diverticulitis.</title>
        <authorList>
            <person name="Forman-Ankjaer B."/>
            <person name="Hvid-Jensen F."/>
            <person name="Kobel C.M."/>
            <person name="Greve T."/>
        </authorList>
    </citation>
    <scope>NUCLEOTIDE SEQUENCE</scope>
    <source>
        <strain evidence="3">AUH_DF_2021</strain>
    </source>
</reference>
<dbReference type="InterPro" id="IPR013321">
    <property type="entry name" value="Arc_rbn_hlx_hlx"/>
</dbReference>
<dbReference type="PANTHER" id="PTHR38781:SF1">
    <property type="entry name" value="ANTITOXIN DINJ-RELATED"/>
    <property type="match status" value="1"/>
</dbReference>
<gene>
    <name evidence="4" type="ORF">DES51_11472</name>
    <name evidence="3" type="ORF">MQE39_10045</name>
</gene>
<evidence type="ECO:0000313" key="5">
    <source>
        <dbReference type="Proteomes" id="UP000247612"/>
    </source>
</evidence>
<dbReference type="InterPro" id="IPR007337">
    <property type="entry name" value="RelB/DinJ"/>
</dbReference>
<keyword evidence="5" id="KW-1185">Reference proteome</keyword>
<dbReference type="GO" id="GO:0006355">
    <property type="term" value="P:regulation of DNA-templated transcription"/>
    <property type="evidence" value="ECO:0007669"/>
    <property type="project" value="InterPro"/>
</dbReference>
<dbReference type="EMBL" id="JALDAW010000013">
    <property type="protein sequence ID" value="MDY5168454.1"/>
    <property type="molecule type" value="Genomic_DNA"/>
</dbReference>
<keyword evidence="2" id="KW-1277">Toxin-antitoxin system</keyword>
<proteinExistence type="inferred from homology"/>
<dbReference type="EMBL" id="QJKH01000014">
    <property type="protein sequence ID" value="PXX76217.1"/>
    <property type="molecule type" value="Genomic_DNA"/>
</dbReference>
<accession>A0A2V2FAA0</accession>
<dbReference type="Pfam" id="PF04221">
    <property type="entry name" value="RelB"/>
    <property type="match status" value="1"/>
</dbReference>
<evidence type="ECO:0000256" key="2">
    <source>
        <dbReference type="ARBA" id="ARBA00022649"/>
    </source>
</evidence>
<comment type="caution">
    <text evidence="3">The sequence shown here is derived from an EMBL/GenBank/DDBJ whole genome shotgun (WGS) entry which is preliminary data.</text>
</comment>
<dbReference type="PANTHER" id="PTHR38781">
    <property type="entry name" value="ANTITOXIN DINJ-RELATED"/>
    <property type="match status" value="1"/>
</dbReference>
<sequence length="99" mass="11124">MSSTIQIRIDDDLKKKSDKLFKDLGTDTTSAIRIFLTQAVAHNGFPFEIKRSSVNEHPLAAMSEDEILERLTIAREQSAQGKQREAMAVISDIRSKYGL</sequence>
<evidence type="ECO:0000256" key="1">
    <source>
        <dbReference type="ARBA" id="ARBA00010562"/>
    </source>
</evidence>
<dbReference type="Gene3D" id="1.10.1220.10">
    <property type="entry name" value="Met repressor-like"/>
    <property type="match status" value="1"/>
</dbReference>
<dbReference type="AlphaFoldDB" id="A0A2V2FAA0"/>
<dbReference type="NCBIfam" id="TIGR02384">
    <property type="entry name" value="RelB_DinJ"/>
    <property type="match status" value="1"/>
</dbReference>